<dbReference type="InterPro" id="IPR043857">
    <property type="entry name" value="DUF5819"/>
</dbReference>
<dbReference type="AlphaFoldDB" id="A0A927F309"/>
<gene>
    <name evidence="1" type="ORF">IF129_22310</name>
</gene>
<protein>
    <submittedName>
        <fullName evidence="1">Uncharacterized protein</fullName>
    </submittedName>
</protein>
<accession>A0A927F309</accession>
<proteinExistence type="predicted"/>
<comment type="caution">
    <text evidence="1">The sequence shown here is derived from an EMBL/GenBank/DDBJ whole genome shotgun (WGS) entry which is preliminary data.</text>
</comment>
<dbReference type="Proteomes" id="UP000632289">
    <property type="component" value="Unassembled WGS sequence"/>
</dbReference>
<dbReference type="Pfam" id="PF19136">
    <property type="entry name" value="DUF5819"/>
    <property type="match status" value="1"/>
</dbReference>
<sequence length="208" mass="23357">MALPLLPKLLLVVAAAAVAVAVTAHLGAVFLHVAPSNTLSRQHDETLDDYIYPEFEQNWKLFAPNPLQQNVAVHARAEIRDEDGSLRRTGWVDLTAMDAESIRGNPFPSHTNQNELRRAWDFFTGSHDDDNLPNGSRGEMSESYLKRIVMLRLGPRLGADRVTKVQLRSARSTVEPPPWSKESVNTETRYRVLPWWPVVSADIPEAAR</sequence>
<dbReference type="EMBL" id="JACXYU010000015">
    <property type="protein sequence ID" value="MBD3934283.1"/>
    <property type="molecule type" value="Genomic_DNA"/>
</dbReference>
<name>A0A927F309_9ACTN</name>
<evidence type="ECO:0000313" key="2">
    <source>
        <dbReference type="Proteomes" id="UP000632289"/>
    </source>
</evidence>
<organism evidence="1 2">
    <name type="scientific">Streptomyces chumphonensis</name>
    <dbReference type="NCBI Taxonomy" id="1214925"/>
    <lineage>
        <taxon>Bacteria</taxon>
        <taxon>Bacillati</taxon>
        <taxon>Actinomycetota</taxon>
        <taxon>Actinomycetes</taxon>
        <taxon>Kitasatosporales</taxon>
        <taxon>Streptomycetaceae</taxon>
        <taxon>Streptomyces</taxon>
    </lineage>
</organism>
<reference evidence="1" key="1">
    <citation type="submission" date="2020-09" db="EMBL/GenBank/DDBJ databases">
        <title>Secondary metabolite and genome analysis of marine Streptomyces chumphonensis KK1-2T.</title>
        <authorList>
            <person name="Phongsopitanun W."/>
            <person name="Kanchanasin P."/>
            <person name="Pittayakhajonwut P."/>
            <person name="Suwanborirux K."/>
            <person name="Tanasupawat S."/>
        </authorList>
    </citation>
    <scope>NUCLEOTIDE SEQUENCE</scope>
    <source>
        <strain evidence="1">KK1-2</strain>
    </source>
</reference>
<keyword evidence="2" id="KW-1185">Reference proteome</keyword>
<evidence type="ECO:0000313" key="1">
    <source>
        <dbReference type="EMBL" id="MBD3934283.1"/>
    </source>
</evidence>